<dbReference type="Proteomes" id="UP000462014">
    <property type="component" value="Unassembled WGS sequence"/>
</dbReference>
<feature type="transmembrane region" description="Helical" evidence="1">
    <location>
        <begin position="7"/>
        <end position="26"/>
    </location>
</feature>
<keyword evidence="1" id="KW-0812">Transmembrane</keyword>
<dbReference type="PANTHER" id="PTHR37309">
    <property type="entry name" value="SLR0284 PROTEIN"/>
    <property type="match status" value="1"/>
</dbReference>
<organism evidence="2 3">
    <name type="scientific">Mucilaginibacter arboris</name>
    <dbReference type="NCBI Taxonomy" id="2682090"/>
    <lineage>
        <taxon>Bacteria</taxon>
        <taxon>Pseudomonadati</taxon>
        <taxon>Bacteroidota</taxon>
        <taxon>Sphingobacteriia</taxon>
        <taxon>Sphingobacteriales</taxon>
        <taxon>Sphingobacteriaceae</taxon>
        <taxon>Mucilaginibacter</taxon>
    </lineage>
</organism>
<dbReference type="EMBL" id="WPIK01000003">
    <property type="protein sequence ID" value="MVN20784.1"/>
    <property type="molecule type" value="Genomic_DNA"/>
</dbReference>
<name>A0A7K1SU12_9SPHI</name>
<feature type="transmembrane region" description="Helical" evidence="1">
    <location>
        <begin position="57"/>
        <end position="78"/>
    </location>
</feature>
<feature type="transmembrane region" description="Helical" evidence="1">
    <location>
        <begin position="90"/>
        <end position="111"/>
    </location>
</feature>
<keyword evidence="1" id="KW-0472">Membrane</keyword>
<evidence type="ECO:0000313" key="2">
    <source>
        <dbReference type="EMBL" id="MVN20784.1"/>
    </source>
</evidence>
<dbReference type="AlphaFoldDB" id="A0A7K1SU12"/>
<dbReference type="InterPro" id="IPR007165">
    <property type="entry name" value="Phage_holin_4_2"/>
</dbReference>
<evidence type="ECO:0000313" key="3">
    <source>
        <dbReference type="Proteomes" id="UP000462014"/>
    </source>
</evidence>
<proteinExistence type="predicted"/>
<feature type="transmembrane region" description="Helical" evidence="1">
    <location>
        <begin position="32"/>
        <end position="50"/>
    </location>
</feature>
<dbReference type="RefSeq" id="WP_157564566.1">
    <property type="nucleotide sequence ID" value="NZ_WPIK01000003.1"/>
</dbReference>
<keyword evidence="3" id="KW-1185">Reference proteome</keyword>
<evidence type="ECO:0000256" key="1">
    <source>
        <dbReference type="SAM" id="Phobius"/>
    </source>
</evidence>
<accession>A0A7K1SU12</accession>
<reference evidence="2 3" key="1">
    <citation type="submission" date="2019-12" db="EMBL/GenBank/DDBJ databases">
        <title>Mucilaginibacter sp. HMF7410 genome sequencing and assembly.</title>
        <authorList>
            <person name="Kang H."/>
            <person name="Cha I."/>
            <person name="Kim H."/>
            <person name="Joh K."/>
        </authorList>
    </citation>
    <scope>NUCLEOTIDE SEQUENCE [LARGE SCALE GENOMIC DNA]</scope>
    <source>
        <strain evidence="2 3">HMF7410</strain>
    </source>
</reference>
<sequence length="116" mass="12561">MHFIIELFVNAGIILLLSHFLPTIIIRNFGTAILVALVIGLLNATIGAVIRFPLNLLTLGLLSFVIRLFVTAIVVKIADAIFSGFEIKGFTPALVLAFALAIDGSFLSFALQHQVR</sequence>
<dbReference type="Pfam" id="PF04020">
    <property type="entry name" value="Phage_holin_4_2"/>
    <property type="match status" value="1"/>
</dbReference>
<keyword evidence="1" id="KW-1133">Transmembrane helix</keyword>
<dbReference type="PANTHER" id="PTHR37309:SF1">
    <property type="entry name" value="SLR0284 PROTEIN"/>
    <property type="match status" value="1"/>
</dbReference>
<comment type="caution">
    <text evidence="2">The sequence shown here is derived from an EMBL/GenBank/DDBJ whole genome shotgun (WGS) entry which is preliminary data.</text>
</comment>
<protein>
    <submittedName>
        <fullName evidence="2">Phage holin family protein</fullName>
    </submittedName>
</protein>
<gene>
    <name evidence="2" type="ORF">GO621_04460</name>
</gene>